<organism evidence="2 3">
    <name type="scientific">Hesseltinella vesiculosa</name>
    <dbReference type="NCBI Taxonomy" id="101127"/>
    <lineage>
        <taxon>Eukaryota</taxon>
        <taxon>Fungi</taxon>
        <taxon>Fungi incertae sedis</taxon>
        <taxon>Mucoromycota</taxon>
        <taxon>Mucoromycotina</taxon>
        <taxon>Mucoromycetes</taxon>
        <taxon>Mucorales</taxon>
        <taxon>Cunninghamellaceae</taxon>
        <taxon>Hesseltinella</taxon>
    </lineage>
</organism>
<feature type="compositionally biased region" description="Low complexity" evidence="1">
    <location>
        <begin position="121"/>
        <end position="142"/>
    </location>
</feature>
<feature type="region of interest" description="Disordered" evidence="1">
    <location>
        <begin position="121"/>
        <end position="143"/>
    </location>
</feature>
<evidence type="ECO:0008006" key="4">
    <source>
        <dbReference type="Google" id="ProtNLM"/>
    </source>
</evidence>
<dbReference type="OrthoDB" id="2345540at2759"/>
<comment type="caution">
    <text evidence="2">The sequence shown here is derived from an EMBL/GenBank/DDBJ whole genome shotgun (WGS) entry which is preliminary data.</text>
</comment>
<evidence type="ECO:0000313" key="3">
    <source>
        <dbReference type="Proteomes" id="UP000242146"/>
    </source>
</evidence>
<gene>
    <name evidence="2" type="ORF">DM01DRAFT_1405899</name>
</gene>
<accession>A0A1X2GPL3</accession>
<sequence length="292" mass="32351">MDGSFLLNKGNQLVLDIRKGRLRMMEDTEICVHSKKEGMAEARVQQWGTRPCTDEFGRKQAGQAIYSLANEEWVLDIGATDESGYHKLVLFPSQTVDNDHQRWDLLPSVDASLLPMDSSLSSSLDTSLPTTPSSSLDPSQPSVLDAQSYHEFSTASRSSSSADLGGIDFPYGLMPAKRASQSSSSGTSLSVFKESHYQVYSFVASPSSIPPSDKQVAMAAAYETWRWWREQPDMSEAKQQEARTTLLSMARTEVLKLLGNASNHTHNQQNVLTLASRYVVQLLDQTMSFDNL</sequence>
<dbReference type="STRING" id="101127.A0A1X2GPL3"/>
<protein>
    <recommendedName>
        <fullName evidence="4">Ricin B lectin domain-containing protein</fullName>
    </recommendedName>
</protein>
<dbReference type="AlphaFoldDB" id="A0A1X2GPL3"/>
<name>A0A1X2GPL3_9FUNG</name>
<keyword evidence="3" id="KW-1185">Reference proteome</keyword>
<evidence type="ECO:0000313" key="2">
    <source>
        <dbReference type="EMBL" id="ORX58286.1"/>
    </source>
</evidence>
<dbReference type="Proteomes" id="UP000242146">
    <property type="component" value="Unassembled WGS sequence"/>
</dbReference>
<reference evidence="2 3" key="1">
    <citation type="submission" date="2016-07" db="EMBL/GenBank/DDBJ databases">
        <title>Pervasive Adenine N6-methylation of Active Genes in Fungi.</title>
        <authorList>
            <consortium name="DOE Joint Genome Institute"/>
            <person name="Mondo S.J."/>
            <person name="Dannebaum R.O."/>
            <person name="Kuo R.C."/>
            <person name="Labutti K."/>
            <person name="Haridas S."/>
            <person name="Kuo A."/>
            <person name="Salamov A."/>
            <person name="Ahrendt S.R."/>
            <person name="Lipzen A."/>
            <person name="Sullivan W."/>
            <person name="Andreopoulos W.B."/>
            <person name="Clum A."/>
            <person name="Lindquist E."/>
            <person name="Daum C."/>
            <person name="Ramamoorthy G.K."/>
            <person name="Gryganskyi A."/>
            <person name="Culley D."/>
            <person name="Magnuson J.K."/>
            <person name="James T.Y."/>
            <person name="O'Malley M.A."/>
            <person name="Stajich J.E."/>
            <person name="Spatafora J.W."/>
            <person name="Visel A."/>
            <person name="Grigoriev I.V."/>
        </authorList>
    </citation>
    <scope>NUCLEOTIDE SEQUENCE [LARGE SCALE GENOMIC DNA]</scope>
    <source>
        <strain evidence="2 3">NRRL 3301</strain>
    </source>
</reference>
<evidence type="ECO:0000256" key="1">
    <source>
        <dbReference type="SAM" id="MobiDB-lite"/>
    </source>
</evidence>
<proteinExistence type="predicted"/>
<dbReference type="EMBL" id="MCGT01000007">
    <property type="protein sequence ID" value="ORX58286.1"/>
    <property type="molecule type" value="Genomic_DNA"/>
</dbReference>